<name>A0AAV3PW80_LITER</name>
<sequence>MNFGGYRKLYGYSVLGCIPKVEDEPSTDPCSGHAAMGFTGDVASVVIVRGCGLLNSSKDEGRNMIWNGGDLGQQEEGSWMLVSLHQAHQGLDKGRVIIEEAGGAMGPEGVYLTDS</sequence>
<evidence type="ECO:0000313" key="1">
    <source>
        <dbReference type="EMBL" id="GAA0156082.1"/>
    </source>
</evidence>
<keyword evidence="2" id="KW-1185">Reference proteome</keyword>
<protein>
    <submittedName>
        <fullName evidence="1">Uncharacterized protein</fullName>
    </submittedName>
</protein>
<proteinExistence type="predicted"/>
<accession>A0AAV3PW80</accession>
<evidence type="ECO:0000313" key="2">
    <source>
        <dbReference type="Proteomes" id="UP001454036"/>
    </source>
</evidence>
<gene>
    <name evidence="1" type="ORF">LIER_13657</name>
</gene>
<organism evidence="1 2">
    <name type="scientific">Lithospermum erythrorhizon</name>
    <name type="common">Purple gromwell</name>
    <name type="synonym">Lithospermum officinale var. erythrorhizon</name>
    <dbReference type="NCBI Taxonomy" id="34254"/>
    <lineage>
        <taxon>Eukaryota</taxon>
        <taxon>Viridiplantae</taxon>
        <taxon>Streptophyta</taxon>
        <taxon>Embryophyta</taxon>
        <taxon>Tracheophyta</taxon>
        <taxon>Spermatophyta</taxon>
        <taxon>Magnoliopsida</taxon>
        <taxon>eudicotyledons</taxon>
        <taxon>Gunneridae</taxon>
        <taxon>Pentapetalae</taxon>
        <taxon>asterids</taxon>
        <taxon>lamiids</taxon>
        <taxon>Boraginales</taxon>
        <taxon>Boraginaceae</taxon>
        <taxon>Boraginoideae</taxon>
        <taxon>Lithospermeae</taxon>
        <taxon>Lithospermum</taxon>
    </lineage>
</organism>
<comment type="caution">
    <text evidence="1">The sequence shown here is derived from an EMBL/GenBank/DDBJ whole genome shotgun (WGS) entry which is preliminary data.</text>
</comment>
<dbReference type="AlphaFoldDB" id="A0AAV3PW80"/>
<dbReference type="EMBL" id="BAABME010002781">
    <property type="protein sequence ID" value="GAA0156082.1"/>
    <property type="molecule type" value="Genomic_DNA"/>
</dbReference>
<reference evidence="1 2" key="1">
    <citation type="submission" date="2024-01" db="EMBL/GenBank/DDBJ databases">
        <title>The complete chloroplast genome sequence of Lithospermum erythrorhizon: insights into the phylogenetic relationship among Boraginaceae species and the maternal lineages of purple gromwells.</title>
        <authorList>
            <person name="Okada T."/>
            <person name="Watanabe K."/>
        </authorList>
    </citation>
    <scope>NUCLEOTIDE SEQUENCE [LARGE SCALE GENOMIC DNA]</scope>
</reference>
<dbReference type="Proteomes" id="UP001454036">
    <property type="component" value="Unassembled WGS sequence"/>
</dbReference>